<accession>A0A2I0AXU2</accession>
<protein>
    <submittedName>
        <fullName evidence="1">Uncharacterized protein</fullName>
    </submittedName>
</protein>
<evidence type="ECO:0000313" key="1">
    <source>
        <dbReference type="EMBL" id="PKA60370.1"/>
    </source>
</evidence>
<keyword evidence="2" id="KW-1185">Reference proteome</keyword>
<reference evidence="1 2" key="1">
    <citation type="journal article" date="2017" name="Nature">
        <title>The Apostasia genome and the evolution of orchids.</title>
        <authorList>
            <person name="Zhang G.Q."/>
            <person name="Liu K.W."/>
            <person name="Li Z."/>
            <person name="Lohaus R."/>
            <person name="Hsiao Y.Y."/>
            <person name="Niu S.C."/>
            <person name="Wang J.Y."/>
            <person name="Lin Y.C."/>
            <person name="Xu Q."/>
            <person name="Chen L.J."/>
            <person name="Yoshida K."/>
            <person name="Fujiwara S."/>
            <person name="Wang Z.W."/>
            <person name="Zhang Y.Q."/>
            <person name="Mitsuda N."/>
            <person name="Wang M."/>
            <person name="Liu G.H."/>
            <person name="Pecoraro L."/>
            <person name="Huang H.X."/>
            <person name="Xiao X.J."/>
            <person name="Lin M."/>
            <person name="Wu X.Y."/>
            <person name="Wu W.L."/>
            <person name="Chen Y.Y."/>
            <person name="Chang S.B."/>
            <person name="Sakamoto S."/>
            <person name="Ohme-Takagi M."/>
            <person name="Yagi M."/>
            <person name="Zeng S.J."/>
            <person name="Shen C.Y."/>
            <person name="Yeh C.M."/>
            <person name="Luo Y.B."/>
            <person name="Tsai W.C."/>
            <person name="Van de Peer Y."/>
            <person name="Liu Z.J."/>
        </authorList>
    </citation>
    <scope>NUCLEOTIDE SEQUENCE [LARGE SCALE GENOMIC DNA]</scope>
    <source>
        <strain evidence="2">cv. Shenzhen</strain>
        <tissue evidence="1">Stem</tissue>
    </source>
</reference>
<dbReference type="Proteomes" id="UP000236161">
    <property type="component" value="Unassembled WGS sequence"/>
</dbReference>
<dbReference type="AlphaFoldDB" id="A0A2I0AXU2"/>
<gene>
    <name evidence="1" type="ORF">AXF42_Ash008430</name>
</gene>
<sequence length="57" mass="6522">MPRISVRVDTLSEMKRLKNGSFRSIKSKLHYPLVPFQQPQSSNLKVQLKANSYVSMG</sequence>
<evidence type="ECO:0000313" key="2">
    <source>
        <dbReference type="Proteomes" id="UP000236161"/>
    </source>
</evidence>
<organism evidence="1 2">
    <name type="scientific">Apostasia shenzhenica</name>
    <dbReference type="NCBI Taxonomy" id="1088818"/>
    <lineage>
        <taxon>Eukaryota</taxon>
        <taxon>Viridiplantae</taxon>
        <taxon>Streptophyta</taxon>
        <taxon>Embryophyta</taxon>
        <taxon>Tracheophyta</taxon>
        <taxon>Spermatophyta</taxon>
        <taxon>Magnoliopsida</taxon>
        <taxon>Liliopsida</taxon>
        <taxon>Asparagales</taxon>
        <taxon>Orchidaceae</taxon>
        <taxon>Apostasioideae</taxon>
        <taxon>Apostasia</taxon>
    </lineage>
</organism>
<proteinExistence type="predicted"/>
<name>A0A2I0AXU2_9ASPA</name>
<dbReference type="EMBL" id="KZ451939">
    <property type="protein sequence ID" value="PKA60370.1"/>
    <property type="molecule type" value="Genomic_DNA"/>
</dbReference>